<feature type="domain" description="tRNase Z endonuclease" evidence="1">
    <location>
        <begin position="14"/>
        <end position="58"/>
    </location>
</feature>
<dbReference type="GO" id="GO:0016787">
    <property type="term" value="F:hydrolase activity"/>
    <property type="evidence" value="ECO:0007669"/>
    <property type="project" value="UniProtKB-KW"/>
</dbReference>
<dbReference type="Proteomes" id="UP000011082">
    <property type="component" value="Unassembled WGS sequence"/>
</dbReference>
<name>L2GQ14_VITCO</name>
<dbReference type="VEuPathDB" id="MicrosporidiaDB:VICG_00516"/>
<dbReference type="GeneID" id="19881233"/>
<evidence type="ECO:0000313" key="2">
    <source>
        <dbReference type="EMBL" id="ELA42417.1"/>
    </source>
</evidence>
<dbReference type="STRING" id="993615.L2GQ14"/>
<accession>L2GQ14</accession>
<dbReference type="EMBL" id="JH370132">
    <property type="protein sequence ID" value="ELA42417.1"/>
    <property type="molecule type" value="Genomic_DNA"/>
</dbReference>
<proteinExistence type="predicted"/>
<evidence type="ECO:0000313" key="3">
    <source>
        <dbReference type="Proteomes" id="UP000011082"/>
    </source>
</evidence>
<reference evidence="3" key="1">
    <citation type="submission" date="2011-05" db="EMBL/GenBank/DDBJ databases">
        <title>The genome sequence of Vittaforma corneae strain ATCC 50505.</title>
        <authorList>
            <consortium name="The Broad Institute Genome Sequencing Platform"/>
            <person name="Cuomo C."/>
            <person name="Didier E."/>
            <person name="Bowers L."/>
            <person name="Young S.K."/>
            <person name="Zeng Q."/>
            <person name="Gargeya S."/>
            <person name="Fitzgerald M."/>
            <person name="Haas B."/>
            <person name="Abouelleil A."/>
            <person name="Alvarado L."/>
            <person name="Arachchi H.M."/>
            <person name="Berlin A."/>
            <person name="Chapman S.B."/>
            <person name="Gearin G."/>
            <person name="Goldberg J."/>
            <person name="Griggs A."/>
            <person name="Gujja S."/>
            <person name="Hansen M."/>
            <person name="Heiman D."/>
            <person name="Howarth C."/>
            <person name="Larimer J."/>
            <person name="Lui A."/>
            <person name="MacDonald P.J.P."/>
            <person name="McCowen C."/>
            <person name="Montmayeur A."/>
            <person name="Murphy C."/>
            <person name="Neiman D."/>
            <person name="Pearson M."/>
            <person name="Priest M."/>
            <person name="Roberts A."/>
            <person name="Saif S."/>
            <person name="Shea T."/>
            <person name="Sisk P."/>
            <person name="Stolte C."/>
            <person name="Sykes S."/>
            <person name="Wortman J."/>
            <person name="Nusbaum C."/>
            <person name="Birren B."/>
        </authorList>
    </citation>
    <scope>NUCLEOTIDE SEQUENCE [LARGE SCALE GENOMIC DNA]</scope>
    <source>
        <strain evidence="3">ATCC 50505</strain>
    </source>
</reference>
<dbReference type="InterPro" id="IPR027794">
    <property type="entry name" value="tRNase_Z_dom"/>
</dbReference>
<sequence length="404" mass="46399">MLISLKFISSKSGKSLALKIEDKTYLFNLFEGFQRYSIQEQFSLVSVDSIFLSSKSNISGLIGTYLTIGESSKTNLNIVSNFNTDFFLVYKYAISPTLNLTFLSEFKDEFISVKMFDWNGITNFIIALPEIKGTLHPERVPPHIPKRLYKKLISDGFLEVEDVIYKFSNFSDPGIILNDICLVFSEIGTEERLDGGIATLIENIQCFFCFTKSSYAYFSKHYSQIRKSSLVDSNLSWDKPLPNNVKFLGSVGLSKNIDEPSNSLKELSNDLHEQSSNNFSGVFYVSDNRFVEYEDFYLEQKSLSQNDQRYLLPSSESTIHTENWNNNNNSVIEAGYSLTFDKKKVFIYVKNHIKLQIGLVTSLHIRVLNFLAQDVQFPPNIGMFLQYFTKILNLLFFLIVERIH</sequence>
<keyword evidence="3" id="KW-1185">Reference proteome</keyword>
<dbReference type="OrthoDB" id="527344at2759"/>
<dbReference type="GO" id="GO:0008033">
    <property type="term" value="P:tRNA processing"/>
    <property type="evidence" value="ECO:0007669"/>
    <property type="project" value="UniProtKB-KW"/>
</dbReference>
<organism evidence="2 3">
    <name type="scientific">Vittaforma corneae (strain ATCC 50505)</name>
    <name type="common">Microsporidian parasite</name>
    <name type="synonym">Nosema corneum</name>
    <dbReference type="NCBI Taxonomy" id="993615"/>
    <lineage>
        <taxon>Eukaryota</taxon>
        <taxon>Fungi</taxon>
        <taxon>Fungi incertae sedis</taxon>
        <taxon>Microsporidia</taxon>
        <taxon>Nosematidae</taxon>
        <taxon>Vittaforma</taxon>
    </lineage>
</organism>
<dbReference type="InParanoid" id="L2GQ14"/>
<dbReference type="AlphaFoldDB" id="L2GQ14"/>
<gene>
    <name evidence="2" type="ORF">VICG_00516</name>
</gene>
<protein>
    <recommendedName>
        <fullName evidence="1">tRNase Z endonuclease domain-containing protein</fullName>
    </recommendedName>
</protein>
<dbReference type="GO" id="GO:0004519">
    <property type="term" value="F:endonuclease activity"/>
    <property type="evidence" value="ECO:0007669"/>
    <property type="project" value="UniProtKB-KW"/>
</dbReference>
<dbReference type="HOGENOM" id="CLU_681867_0_0_1"/>
<dbReference type="GO" id="GO:0046872">
    <property type="term" value="F:metal ion binding"/>
    <property type="evidence" value="ECO:0007669"/>
    <property type="project" value="UniProtKB-KW"/>
</dbReference>
<evidence type="ECO:0000259" key="1">
    <source>
        <dbReference type="Pfam" id="PF13691"/>
    </source>
</evidence>
<dbReference type="RefSeq" id="XP_007603968.1">
    <property type="nucleotide sequence ID" value="XM_007603906.1"/>
</dbReference>
<dbReference type="Pfam" id="PF13691">
    <property type="entry name" value="Lactamase_B_4"/>
    <property type="match status" value="1"/>
</dbReference>